<gene>
    <name evidence="2" type="ORF">PCL_05752</name>
</gene>
<evidence type="ECO:0000313" key="2">
    <source>
        <dbReference type="EMBL" id="PWI75094.1"/>
    </source>
</evidence>
<evidence type="ECO:0000256" key="1">
    <source>
        <dbReference type="SAM" id="MobiDB-lite"/>
    </source>
</evidence>
<sequence length="135" mass="14159">MPYVQTHDRMHPNQTVGILRPVPRATLHLRRALRTRTACDGCRHCPQGSDTTPCTSPVGETDAAAAAAAPTARIHHSSTSPASPAGTRAMSLLAHITCPAFQAGRVLKLERKQPGGVIGRGRQPDGATSSTPQPG</sequence>
<feature type="compositionally biased region" description="Polar residues" evidence="1">
    <location>
        <begin position="126"/>
        <end position="135"/>
    </location>
</feature>
<dbReference type="Proteomes" id="UP000245956">
    <property type="component" value="Unassembled WGS sequence"/>
</dbReference>
<proteinExistence type="predicted"/>
<comment type="caution">
    <text evidence="2">The sequence shown here is derived from an EMBL/GenBank/DDBJ whole genome shotgun (WGS) entry which is preliminary data.</text>
</comment>
<protein>
    <submittedName>
        <fullName evidence="2">Uncharacterized protein</fullName>
    </submittedName>
</protein>
<accession>A0A2U3EKQ9</accession>
<feature type="region of interest" description="Disordered" evidence="1">
    <location>
        <begin position="111"/>
        <end position="135"/>
    </location>
</feature>
<name>A0A2U3EKQ9_PURLI</name>
<dbReference type="EMBL" id="LCWV01000002">
    <property type="protein sequence ID" value="PWI75094.1"/>
    <property type="molecule type" value="Genomic_DNA"/>
</dbReference>
<dbReference type="AlphaFoldDB" id="A0A2U3EKQ9"/>
<organism evidence="2 3">
    <name type="scientific">Purpureocillium lilacinum</name>
    <name type="common">Paecilomyces lilacinus</name>
    <dbReference type="NCBI Taxonomy" id="33203"/>
    <lineage>
        <taxon>Eukaryota</taxon>
        <taxon>Fungi</taxon>
        <taxon>Dikarya</taxon>
        <taxon>Ascomycota</taxon>
        <taxon>Pezizomycotina</taxon>
        <taxon>Sordariomycetes</taxon>
        <taxon>Hypocreomycetidae</taxon>
        <taxon>Hypocreales</taxon>
        <taxon>Ophiocordycipitaceae</taxon>
        <taxon>Purpureocillium</taxon>
    </lineage>
</organism>
<reference evidence="2 3" key="1">
    <citation type="journal article" date="2016" name="Front. Microbiol.">
        <title>Genome and transcriptome sequences reveal the specific parasitism of the nematophagous Purpureocillium lilacinum 36-1.</title>
        <authorList>
            <person name="Xie J."/>
            <person name="Li S."/>
            <person name="Mo C."/>
            <person name="Xiao X."/>
            <person name="Peng D."/>
            <person name="Wang G."/>
            <person name="Xiao Y."/>
        </authorList>
    </citation>
    <scope>NUCLEOTIDE SEQUENCE [LARGE SCALE GENOMIC DNA]</scope>
    <source>
        <strain evidence="2 3">36-1</strain>
    </source>
</reference>
<feature type="region of interest" description="Disordered" evidence="1">
    <location>
        <begin position="65"/>
        <end position="86"/>
    </location>
</feature>
<evidence type="ECO:0000313" key="3">
    <source>
        <dbReference type="Proteomes" id="UP000245956"/>
    </source>
</evidence>